<dbReference type="InterPro" id="IPR027455">
    <property type="entry name" value="Sper_AcTfrase_N"/>
</dbReference>
<sequence length="154" mass="17952">MRKVHVHVRDLDYTNKEIVRKVKVKPGQEQFIETVDECLQEAATYHQWHPVAIYADGRVVGFAMYGSFGANKDTWIDRIIIDEQEQGKGLGKKAMRELMDIVPNEYGVSVLYLSIIEENKVARRLYESLGFEYIHEKDPNGELIFKWEKGDWGF</sequence>
<dbReference type="PROSITE" id="PS51186">
    <property type="entry name" value="GNAT"/>
    <property type="match status" value="1"/>
</dbReference>
<dbReference type="InterPro" id="IPR016181">
    <property type="entry name" value="Acyl_CoA_acyltransferase"/>
</dbReference>
<dbReference type="Pfam" id="PF00583">
    <property type="entry name" value="Acetyltransf_1"/>
    <property type="match status" value="1"/>
</dbReference>
<dbReference type="Gene3D" id="3.40.630.30">
    <property type="match status" value="1"/>
</dbReference>
<feature type="domain" description="N-acetyltransferase" evidence="3">
    <location>
        <begin position="6"/>
        <end position="148"/>
    </location>
</feature>
<evidence type="ECO:0000313" key="4">
    <source>
        <dbReference type="EMBL" id="WIF99328.1"/>
    </source>
</evidence>
<dbReference type="PANTHER" id="PTHR43420:SF47">
    <property type="entry name" value="N-ACETYLTRANSFERASE DOMAIN-CONTAINING PROTEIN"/>
    <property type="match status" value="1"/>
</dbReference>
<dbReference type="InterPro" id="IPR000182">
    <property type="entry name" value="GNAT_dom"/>
</dbReference>
<keyword evidence="1" id="KW-0808">Transferase</keyword>
<keyword evidence="5" id="KW-1185">Reference proteome</keyword>
<evidence type="ECO:0000313" key="5">
    <source>
        <dbReference type="Proteomes" id="UP001236652"/>
    </source>
</evidence>
<name>A0ABY8V1L1_9BACI</name>
<protein>
    <submittedName>
        <fullName evidence="4">GNAT family N-acetyltransferase</fullName>
    </submittedName>
</protein>
<dbReference type="PANTHER" id="PTHR43420">
    <property type="entry name" value="ACETYLTRANSFERASE"/>
    <property type="match status" value="1"/>
</dbReference>
<dbReference type="Gene3D" id="1.10.287.900">
    <property type="entry name" value="The crystal structure of the spermine/spermidine acetyltransferase from enterococcus faecali"/>
    <property type="match status" value="1"/>
</dbReference>
<evidence type="ECO:0000256" key="1">
    <source>
        <dbReference type="ARBA" id="ARBA00022679"/>
    </source>
</evidence>
<dbReference type="Proteomes" id="UP001236652">
    <property type="component" value="Chromosome"/>
</dbReference>
<dbReference type="CDD" id="cd04301">
    <property type="entry name" value="NAT_SF"/>
    <property type="match status" value="1"/>
</dbReference>
<organism evidence="4 5">
    <name type="scientific">Pontibacillus chungwhensis</name>
    <dbReference type="NCBI Taxonomy" id="265426"/>
    <lineage>
        <taxon>Bacteria</taxon>
        <taxon>Bacillati</taxon>
        <taxon>Bacillota</taxon>
        <taxon>Bacilli</taxon>
        <taxon>Bacillales</taxon>
        <taxon>Bacillaceae</taxon>
        <taxon>Pontibacillus</taxon>
    </lineage>
</organism>
<keyword evidence="2" id="KW-0012">Acyltransferase</keyword>
<gene>
    <name evidence="4" type="ORF">QNI29_06640</name>
</gene>
<dbReference type="RefSeq" id="WP_231418056.1">
    <property type="nucleotide sequence ID" value="NZ_CP126446.1"/>
</dbReference>
<reference evidence="4 5" key="1">
    <citation type="submission" date="2023-05" db="EMBL/GenBank/DDBJ databases">
        <title>Comparative genomics reveals the evidence of polycyclic aromatic hydrocarbons degradation in moderately halophilic genus Pontibacillus.</title>
        <authorList>
            <person name="Yang H."/>
            <person name="Qian Z."/>
        </authorList>
    </citation>
    <scope>NUCLEOTIDE SEQUENCE [LARGE SCALE GENOMIC DNA]</scope>
    <source>
        <strain evidence="5">HN14</strain>
    </source>
</reference>
<evidence type="ECO:0000259" key="3">
    <source>
        <dbReference type="PROSITE" id="PS51186"/>
    </source>
</evidence>
<dbReference type="InterPro" id="IPR050680">
    <property type="entry name" value="YpeA/RimI_acetyltransf"/>
</dbReference>
<accession>A0ABY8V1L1</accession>
<dbReference type="SUPFAM" id="SSF55729">
    <property type="entry name" value="Acyl-CoA N-acyltransferases (Nat)"/>
    <property type="match status" value="1"/>
</dbReference>
<proteinExistence type="predicted"/>
<evidence type="ECO:0000256" key="2">
    <source>
        <dbReference type="ARBA" id="ARBA00023315"/>
    </source>
</evidence>
<dbReference type="EMBL" id="CP126446">
    <property type="protein sequence ID" value="WIF99328.1"/>
    <property type="molecule type" value="Genomic_DNA"/>
</dbReference>